<feature type="region of interest" description="Disordered" evidence="2">
    <location>
        <begin position="129"/>
        <end position="221"/>
    </location>
</feature>
<reference evidence="3 4" key="1">
    <citation type="journal article" date="2019" name="Sci. Rep.">
        <title>Comparative genomics of chytrid fungi reveal insights into the obligate biotrophic and pathogenic lifestyle of Synchytrium endobioticum.</title>
        <authorList>
            <person name="van de Vossenberg B.T.L.H."/>
            <person name="Warris S."/>
            <person name="Nguyen H.D.T."/>
            <person name="van Gent-Pelzer M.P.E."/>
            <person name="Joly D.L."/>
            <person name="van de Geest H.C."/>
            <person name="Bonants P.J.M."/>
            <person name="Smith D.S."/>
            <person name="Levesque C.A."/>
            <person name="van der Lee T.A.J."/>
        </authorList>
    </citation>
    <scope>NUCLEOTIDE SEQUENCE [LARGE SCALE GENOMIC DNA]</scope>
    <source>
        <strain evidence="3 4">CBS 675.73</strain>
    </source>
</reference>
<evidence type="ECO:0000256" key="1">
    <source>
        <dbReference type="SAM" id="Coils"/>
    </source>
</evidence>
<dbReference type="EMBL" id="QEAP01000141">
    <property type="protein sequence ID" value="TPX74151.1"/>
    <property type="molecule type" value="Genomic_DNA"/>
</dbReference>
<comment type="caution">
    <text evidence="3">The sequence shown here is derived from an EMBL/GenBank/DDBJ whole genome shotgun (WGS) entry which is preliminary data.</text>
</comment>
<dbReference type="OrthoDB" id="2161371at2759"/>
<name>A0A507FCT1_9FUNG</name>
<evidence type="ECO:0000256" key="2">
    <source>
        <dbReference type="SAM" id="MobiDB-lite"/>
    </source>
</evidence>
<gene>
    <name evidence="3" type="ORF">CcCBS67573_g04569</name>
</gene>
<feature type="compositionally biased region" description="Basic and acidic residues" evidence="2">
    <location>
        <begin position="184"/>
        <end position="198"/>
    </location>
</feature>
<keyword evidence="4" id="KW-1185">Reference proteome</keyword>
<accession>A0A507FCT1</accession>
<evidence type="ECO:0000313" key="4">
    <source>
        <dbReference type="Proteomes" id="UP000320333"/>
    </source>
</evidence>
<feature type="compositionally biased region" description="Polar residues" evidence="2">
    <location>
        <begin position="212"/>
        <end position="221"/>
    </location>
</feature>
<dbReference type="Proteomes" id="UP000320333">
    <property type="component" value="Unassembled WGS sequence"/>
</dbReference>
<feature type="region of interest" description="Disordered" evidence="2">
    <location>
        <begin position="360"/>
        <end position="565"/>
    </location>
</feature>
<keyword evidence="1" id="KW-0175">Coiled coil</keyword>
<proteinExistence type="predicted"/>
<feature type="compositionally biased region" description="Basic and acidic residues" evidence="2">
    <location>
        <begin position="543"/>
        <end position="552"/>
    </location>
</feature>
<feature type="compositionally biased region" description="Gly residues" evidence="2">
    <location>
        <begin position="363"/>
        <end position="373"/>
    </location>
</feature>
<feature type="compositionally biased region" description="Basic and acidic residues" evidence="2">
    <location>
        <begin position="505"/>
        <end position="533"/>
    </location>
</feature>
<feature type="compositionally biased region" description="Basic and acidic residues" evidence="2">
    <location>
        <begin position="432"/>
        <end position="455"/>
    </location>
</feature>
<sequence>MSNTLPSVTELGPNASTLTNGVHTSASNAVAAVSLLEVHFNSLADRLSAEVALVSTYERKIPVLREGSVLLDEDVMELTRRLDKAQRLLIQKEAERMFIENMAEFIRERTMDTQREMDDIRSILAQVSPGFVPSQPPHSHATRMTSPAAPMPQSALPSAPSQHHSSTHNSHHLQQQQQQQIQHHHQDRERDRDRDHSHSHSHSQRYHPVPPSQHTQPQSMQTTEIPCIDFNKLGCTNTTCARPHMCVYCHSTSHGFLACDQKGCICVYYNKNECDISKCSRINICLYCLNDHPISRCPEISEDARNSRLHRCLRCSEKHTTFECPLNVETYFSNPSITRIYSLYKSKVIIVRHEPYNSRYGTSSGGGGGGGGSSKSVGSSRGYRDETSGGGDRWVAADRDRDRDRGDRSDRDRASDRDRGVSDYRSGGGSTGDRDRDSGSSRREDEYRKRVRDDDVIGSGSSWRSGDDRGGDERGSGDLKRARNNDEEAGSRQTSSGGGGRYSKRRDDESSGKGTPPRRDDGLPSRRRERSPEKGFAASLEDDERKQTRERSLVGSLPAASSGSV</sequence>
<organism evidence="3 4">
    <name type="scientific">Chytriomyces confervae</name>
    <dbReference type="NCBI Taxonomy" id="246404"/>
    <lineage>
        <taxon>Eukaryota</taxon>
        <taxon>Fungi</taxon>
        <taxon>Fungi incertae sedis</taxon>
        <taxon>Chytridiomycota</taxon>
        <taxon>Chytridiomycota incertae sedis</taxon>
        <taxon>Chytridiomycetes</taxon>
        <taxon>Chytridiales</taxon>
        <taxon>Chytriomycetaceae</taxon>
        <taxon>Chytriomyces</taxon>
    </lineage>
</organism>
<feature type="compositionally biased region" description="Low complexity" evidence="2">
    <location>
        <begin position="172"/>
        <end position="181"/>
    </location>
</feature>
<protein>
    <submittedName>
        <fullName evidence="3">Uncharacterized protein</fullName>
    </submittedName>
</protein>
<feature type="compositionally biased region" description="Basic and acidic residues" evidence="2">
    <location>
        <begin position="465"/>
        <end position="490"/>
    </location>
</feature>
<feature type="compositionally biased region" description="Basic and acidic residues" evidence="2">
    <location>
        <begin position="395"/>
        <end position="422"/>
    </location>
</feature>
<feature type="coiled-coil region" evidence="1">
    <location>
        <begin position="75"/>
        <end position="102"/>
    </location>
</feature>
<dbReference type="AlphaFoldDB" id="A0A507FCT1"/>
<evidence type="ECO:0000313" key="3">
    <source>
        <dbReference type="EMBL" id="TPX74151.1"/>
    </source>
</evidence>